<name>A0A067KNZ6_JATCU</name>
<dbReference type="Proteomes" id="UP000027138">
    <property type="component" value="Unassembled WGS sequence"/>
</dbReference>
<keyword evidence="1" id="KW-0472">Membrane</keyword>
<sequence length="64" mass="6623">MEGSRIVMFFPIYIMILMAFTAFGTSAAVEDLGGIAPAPLQSSGEALGIPAALAVIASLAAWFF</sequence>
<evidence type="ECO:0000313" key="3">
    <source>
        <dbReference type="Proteomes" id="UP000027138"/>
    </source>
</evidence>
<protein>
    <submittedName>
        <fullName evidence="2">Uncharacterized protein</fullName>
    </submittedName>
</protein>
<evidence type="ECO:0000256" key="1">
    <source>
        <dbReference type="SAM" id="Phobius"/>
    </source>
</evidence>
<dbReference type="AlphaFoldDB" id="A0A067KNZ6"/>
<dbReference type="EMBL" id="KK914370">
    <property type="protein sequence ID" value="KDP37956.1"/>
    <property type="molecule type" value="Genomic_DNA"/>
</dbReference>
<dbReference type="OrthoDB" id="1735085at2759"/>
<reference evidence="2 3" key="1">
    <citation type="journal article" date="2014" name="PLoS ONE">
        <title>Global Analysis of Gene Expression Profiles in Physic Nut (Jatropha curcas L.) Seedlings Exposed to Salt Stress.</title>
        <authorList>
            <person name="Zhang L."/>
            <person name="Zhang C."/>
            <person name="Wu P."/>
            <person name="Chen Y."/>
            <person name="Li M."/>
            <person name="Jiang H."/>
            <person name="Wu G."/>
        </authorList>
    </citation>
    <scope>NUCLEOTIDE SEQUENCE [LARGE SCALE GENOMIC DNA]</scope>
    <source>
        <strain evidence="3">cv. GZQX0401</strain>
        <tissue evidence="2">Young leaves</tissue>
    </source>
</reference>
<organism evidence="2 3">
    <name type="scientific">Jatropha curcas</name>
    <name type="common">Barbados nut</name>
    <dbReference type="NCBI Taxonomy" id="180498"/>
    <lineage>
        <taxon>Eukaryota</taxon>
        <taxon>Viridiplantae</taxon>
        <taxon>Streptophyta</taxon>
        <taxon>Embryophyta</taxon>
        <taxon>Tracheophyta</taxon>
        <taxon>Spermatophyta</taxon>
        <taxon>Magnoliopsida</taxon>
        <taxon>eudicotyledons</taxon>
        <taxon>Gunneridae</taxon>
        <taxon>Pentapetalae</taxon>
        <taxon>rosids</taxon>
        <taxon>fabids</taxon>
        <taxon>Malpighiales</taxon>
        <taxon>Euphorbiaceae</taxon>
        <taxon>Crotonoideae</taxon>
        <taxon>Jatropheae</taxon>
        <taxon>Jatropha</taxon>
    </lineage>
</organism>
<gene>
    <name evidence="2" type="ORF">JCGZ_04599</name>
</gene>
<evidence type="ECO:0000313" key="2">
    <source>
        <dbReference type="EMBL" id="KDP37956.1"/>
    </source>
</evidence>
<feature type="transmembrane region" description="Helical" evidence="1">
    <location>
        <begin position="7"/>
        <end position="26"/>
    </location>
</feature>
<proteinExistence type="predicted"/>
<accession>A0A067KNZ6</accession>
<keyword evidence="1" id="KW-0812">Transmembrane</keyword>
<feature type="transmembrane region" description="Helical" evidence="1">
    <location>
        <begin position="46"/>
        <end position="63"/>
    </location>
</feature>
<keyword evidence="3" id="KW-1185">Reference proteome</keyword>
<keyword evidence="1" id="KW-1133">Transmembrane helix</keyword>